<accession>A0ABD5Q4L3</accession>
<dbReference type="AlphaFoldDB" id="A0ABD5Q4L3"/>
<dbReference type="InterPro" id="IPR025098">
    <property type="entry name" value="DUF4013"/>
</dbReference>
<feature type="transmembrane region" description="Helical" evidence="1">
    <location>
        <begin position="129"/>
        <end position="157"/>
    </location>
</feature>
<comment type="caution">
    <text evidence="2">The sequence shown here is derived from an EMBL/GenBank/DDBJ whole genome shotgun (WGS) entry which is preliminary data.</text>
</comment>
<proteinExistence type="predicted"/>
<dbReference type="GeneID" id="73043882"/>
<feature type="transmembrane region" description="Helical" evidence="1">
    <location>
        <begin position="210"/>
        <end position="228"/>
    </location>
</feature>
<dbReference type="EMBL" id="JBHSHT010000002">
    <property type="protein sequence ID" value="MFC4825402.1"/>
    <property type="molecule type" value="Genomic_DNA"/>
</dbReference>
<keyword evidence="3" id="KW-1185">Reference proteome</keyword>
<feature type="transmembrane region" description="Helical" evidence="1">
    <location>
        <begin position="178"/>
        <end position="204"/>
    </location>
</feature>
<keyword evidence="1" id="KW-0812">Transmembrane</keyword>
<reference evidence="2 3" key="1">
    <citation type="journal article" date="2019" name="Int. J. Syst. Evol. Microbiol.">
        <title>The Global Catalogue of Microorganisms (GCM) 10K type strain sequencing project: providing services to taxonomists for standard genome sequencing and annotation.</title>
        <authorList>
            <consortium name="The Broad Institute Genomics Platform"/>
            <consortium name="The Broad Institute Genome Sequencing Center for Infectious Disease"/>
            <person name="Wu L."/>
            <person name="Ma J."/>
        </authorList>
    </citation>
    <scope>NUCLEOTIDE SEQUENCE [LARGE SCALE GENOMIC DNA]</scope>
    <source>
        <strain evidence="2 3">XZYJ18</strain>
    </source>
</reference>
<dbReference type="RefSeq" id="WP_254268933.1">
    <property type="nucleotide sequence ID" value="NZ_CP100400.1"/>
</dbReference>
<gene>
    <name evidence="2" type="ORF">ACFO9K_14160</name>
</gene>
<keyword evidence="1" id="KW-0472">Membrane</keyword>
<dbReference type="Proteomes" id="UP001595945">
    <property type="component" value="Unassembled WGS sequence"/>
</dbReference>
<organism evidence="2 3">
    <name type="scientific">Halorussus aquaticus</name>
    <dbReference type="NCBI Taxonomy" id="2953748"/>
    <lineage>
        <taxon>Archaea</taxon>
        <taxon>Methanobacteriati</taxon>
        <taxon>Methanobacteriota</taxon>
        <taxon>Stenosarchaea group</taxon>
        <taxon>Halobacteria</taxon>
        <taxon>Halobacteriales</taxon>
        <taxon>Haladaptataceae</taxon>
        <taxon>Halorussus</taxon>
    </lineage>
</organism>
<dbReference type="Pfam" id="PF13197">
    <property type="entry name" value="DUF4013"/>
    <property type="match status" value="1"/>
</dbReference>
<sequence>MLREALTYPVRGEDAERRLLVGAILAVATGLLARLGVLAVFALLPAVVLAGYALSVVRTTAESPGGTAAVQGAPPAFADFRALAADGARALAVGVGYLLVPAAALAVTVGGAIGGASAAGRPESLGPTVFVFGAGTVVLFLSLAFAYLLPAALTGVARTRRLSGALDRGRLRASAGDAGYFVAWVAALLVGGAAVVLLGSVAALGRLGEVVALAGSFYALVAVARLFGRAISG</sequence>
<name>A0ABD5Q4L3_9EURY</name>
<protein>
    <submittedName>
        <fullName evidence="2">DUF4013 domain-containing protein</fullName>
    </submittedName>
</protein>
<feature type="transmembrane region" description="Helical" evidence="1">
    <location>
        <begin position="90"/>
        <end position="117"/>
    </location>
</feature>
<keyword evidence="1" id="KW-1133">Transmembrane helix</keyword>
<evidence type="ECO:0000313" key="3">
    <source>
        <dbReference type="Proteomes" id="UP001595945"/>
    </source>
</evidence>
<evidence type="ECO:0000256" key="1">
    <source>
        <dbReference type="SAM" id="Phobius"/>
    </source>
</evidence>
<feature type="transmembrane region" description="Helical" evidence="1">
    <location>
        <begin position="20"/>
        <end position="53"/>
    </location>
</feature>
<evidence type="ECO:0000313" key="2">
    <source>
        <dbReference type="EMBL" id="MFC4825402.1"/>
    </source>
</evidence>